<evidence type="ECO:0000313" key="3">
    <source>
        <dbReference type="Proteomes" id="UP000266841"/>
    </source>
</evidence>
<feature type="compositionally biased region" description="Polar residues" evidence="1">
    <location>
        <begin position="50"/>
        <end position="63"/>
    </location>
</feature>
<feature type="region of interest" description="Disordered" evidence="1">
    <location>
        <begin position="433"/>
        <end position="500"/>
    </location>
</feature>
<feature type="compositionally biased region" description="Basic residues" evidence="1">
    <location>
        <begin position="1"/>
        <end position="28"/>
    </location>
</feature>
<organism evidence="2 3">
    <name type="scientific">Thalassiosira oceanica</name>
    <name type="common">Marine diatom</name>
    <dbReference type="NCBI Taxonomy" id="159749"/>
    <lineage>
        <taxon>Eukaryota</taxon>
        <taxon>Sar</taxon>
        <taxon>Stramenopiles</taxon>
        <taxon>Ochrophyta</taxon>
        <taxon>Bacillariophyta</taxon>
        <taxon>Coscinodiscophyceae</taxon>
        <taxon>Thalassiosirophycidae</taxon>
        <taxon>Thalassiosirales</taxon>
        <taxon>Thalassiosiraceae</taxon>
        <taxon>Thalassiosira</taxon>
    </lineage>
</organism>
<feature type="compositionally biased region" description="Basic and acidic residues" evidence="1">
    <location>
        <begin position="64"/>
        <end position="76"/>
    </location>
</feature>
<feature type="compositionally biased region" description="Low complexity" evidence="1">
    <location>
        <begin position="243"/>
        <end position="258"/>
    </location>
</feature>
<dbReference type="EMBL" id="AGNL01018486">
    <property type="protein sequence ID" value="EJK63008.1"/>
    <property type="molecule type" value="Genomic_DNA"/>
</dbReference>
<feature type="region of interest" description="Disordered" evidence="1">
    <location>
        <begin position="93"/>
        <end position="113"/>
    </location>
</feature>
<feature type="region of interest" description="Disordered" evidence="1">
    <location>
        <begin position="166"/>
        <end position="258"/>
    </location>
</feature>
<protein>
    <submittedName>
        <fullName evidence="2">Uncharacterized protein</fullName>
    </submittedName>
</protein>
<proteinExistence type="predicted"/>
<feature type="compositionally biased region" description="Polar residues" evidence="1">
    <location>
        <begin position="217"/>
        <end position="237"/>
    </location>
</feature>
<sequence>MPGRGRGRGRGGRGRVGGRGKRPKRKKPSSSAAERTEDDDSSIELDVPTSRPSHPPSNSSTGGEQKKTYRKFEPDDAAFRNTLIEQAAQDRIKAMRENPKNTGRLPRGFGSKQVEAFSKRVPTLCITESDIDNRRRFIMKSKKGEADAQEERMPAARSIGATISSAFNTTASTLDEGDRSSSTSSRKEPAPRPDSNNASTASDSSSRGQGNAPRPSASATSESALKSVPSIESSRCASTRGVPSTDQPSSSTDTTQPTRRYTCSFGDKCARPPYAPTNCAFCDGTVHPICANFNQYECGYKYEEDSIPLCFTCLTKKDCGSVGAHPCTYNSIGQCSFSHAPTETCGKEGCDAVVHRLCHANFTAQFDTSAQENELRCLECNPYGSNKLPPTCLSAPRSRRSSSSLPSAILGSGSASSAASALTGDSSAAAAQVEPYKMRANKGGRKAGTTKAQKRQNKSNLRDAKNWITKGYAAERDEAKRTGGRVPDKTLTTLVQSAAV</sequence>
<comment type="caution">
    <text evidence="2">The sequence shown here is derived from an EMBL/GenBank/DDBJ whole genome shotgun (WGS) entry which is preliminary data.</text>
</comment>
<feature type="compositionally biased region" description="Polar residues" evidence="1">
    <location>
        <begin position="490"/>
        <end position="500"/>
    </location>
</feature>
<feature type="compositionally biased region" description="Low complexity" evidence="1">
    <location>
        <begin position="194"/>
        <end position="206"/>
    </location>
</feature>
<name>K0SA14_THAOC</name>
<feature type="non-terminal residue" evidence="2">
    <location>
        <position position="500"/>
    </location>
</feature>
<accession>K0SA14</accession>
<dbReference type="Proteomes" id="UP000266841">
    <property type="component" value="Unassembled WGS sequence"/>
</dbReference>
<evidence type="ECO:0000256" key="1">
    <source>
        <dbReference type="SAM" id="MobiDB-lite"/>
    </source>
</evidence>
<evidence type="ECO:0000313" key="2">
    <source>
        <dbReference type="EMBL" id="EJK63008.1"/>
    </source>
</evidence>
<feature type="region of interest" description="Disordered" evidence="1">
    <location>
        <begin position="1"/>
        <end position="76"/>
    </location>
</feature>
<gene>
    <name evidence="2" type="ORF">THAOC_16356</name>
</gene>
<dbReference type="AlphaFoldDB" id="K0SA14"/>
<reference evidence="2 3" key="1">
    <citation type="journal article" date="2012" name="Genome Biol.">
        <title>Genome and low-iron response of an oceanic diatom adapted to chronic iron limitation.</title>
        <authorList>
            <person name="Lommer M."/>
            <person name="Specht M."/>
            <person name="Roy A.S."/>
            <person name="Kraemer L."/>
            <person name="Andreson R."/>
            <person name="Gutowska M.A."/>
            <person name="Wolf J."/>
            <person name="Bergner S.V."/>
            <person name="Schilhabel M.B."/>
            <person name="Klostermeier U.C."/>
            <person name="Beiko R.G."/>
            <person name="Rosenstiel P."/>
            <person name="Hippler M."/>
            <person name="Laroche J."/>
        </authorList>
    </citation>
    <scope>NUCLEOTIDE SEQUENCE [LARGE SCALE GENOMIC DNA]</scope>
    <source>
        <strain evidence="2 3">CCMP1005</strain>
    </source>
</reference>
<keyword evidence="3" id="KW-1185">Reference proteome</keyword>